<evidence type="ECO:0000313" key="2">
    <source>
        <dbReference type="EMBL" id="GAG40162.1"/>
    </source>
</evidence>
<dbReference type="InterPro" id="IPR038461">
    <property type="entry name" value="Schlafen_AlbA_2_dom_sf"/>
</dbReference>
<dbReference type="InterPro" id="IPR038475">
    <property type="entry name" value="RecG_C_sf"/>
</dbReference>
<dbReference type="PANTHER" id="PTHR30595:SF6">
    <property type="entry name" value="SCHLAFEN ALBA-2 DOMAIN-CONTAINING PROTEIN"/>
    <property type="match status" value="1"/>
</dbReference>
<sequence length="249" mass="28823">MDLKKIISQGESETVEFKKSLSESKETIKTISAFANTKGGTPPYKRVGKSTLRMCKDEYERLILEKHKDKLYFDSQICKEAILGDIDKEKIKWFLKKAKAERNLNIDYSTSSVEALKRLNLLIDNKPTNTAILMFGKNPQRFFIQSEIRCARFKGMKAVKPFIDMKVIEGSVYEQIDQAEKFILFNIKKAAWIEQGKIERQEKWEYPPDAIREAIINAIAHRDYNSSANVHISIFDDRVEIWNPGKLPP</sequence>
<dbReference type="Gene3D" id="3.30.565.60">
    <property type="match status" value="1"/>
</dbReference>
<gene>
    <name evidence="2" type="ORF">S01H1_65854</name>
</gene>
<comment type="caution">
    <text evidence="2">The sequence shown here is derived from an EMBL/GenBank/DDBJ whole genome shotgun (WGS) entry which is preliminary data.</text>
</comment>
<dbReference type="InterPro" id="IPR007421">
    <property type="entry name" value="Schlafen_AlbA_2_dom"/>
</dbReference>
<feature type="non-terminal residue" evidence="2">
    <location>
        <position position="249"/>
    </location>
</feature>
<dbReference type="PANTHER" id="PTHR30595">
    <property type="entry name" value="GLPR-RELATED TRANSCRIPTIONAL REPRESSOR"/>
    <property type="match status" value="1"/>
</dbReference>
<dbReference type="Pfam" id="PF04326">
    <property type="entry name" value="SLFN_AlbA_2"/>
    <property type="match status" value="1"/>
</dbReference>
<dbReference type="Gene3D" id="3.30.950.30">
    <property type="entry name" value="Schlafen, AAA domain"/>
    <property type="match status" value="1"/>
</dbReference>
<reference evidence="2" key="1">
    <citation type="journal article" date="2014" name="Front. Microbiol.">
        <title>High frequency of phylogenetically diverse reductive dehalogenase-homologous genes in deep subseafloor sedimentary metagenomes.</title>
        <authorList>
            <person name="Kawai M."/>
            <person name="Futagami T."/>
            <person name="Toyoda A."/>
            <person name="Takaki Y."/>
            <person name="Nishi S."/>
            <person name="Hori S."/>
            <person name="Arai W."/>
            <person name="Tsubouchi T."/>
            <person name="Morono Y."/>
            <person name="Uchiyama I."/>
            <person name="Ito T."/>
            <person name="Fujiyama A."/>
            <person name="Inagaki F."/>
            <person name="Takami H."/>
        </authorList>
    </citation>
    <scope>NUCLEOTIDE SEQUENCE</scope>
    <source>
        <strain evidence="2">Expedition CK06-06</strain>
    </source>
</reference>
<organism evidence="2">
    <name type="scientific">marine sediment metagenome</name>
    <dbReference type="NCBI Taxonomy" id="412755"/>
    <lineage>
        <taxon>unclassified sequences</taxon>
        <taxon>metagenomes</taxon>
        <taxon>ecological metagenomes</taxon>
    </lineage>
</organism>
<name>X0XY93_9ZZZZ</name>
<feature type="domain" description="Schlafen AlbA-2" evidence="1">
    <location>
        <begin position="11"/>
        <end position="41"/>
    </location>
</feature>
<proteinExistence type="predicted"/>
<evidence type="ECO:0000259" key="1">
    <source>
        <dbReference type="Pfam" id="PF04326"/>
    </source>
</evidence>
<dbReference type="EMBL" id="BARS01043503">
    <property type="protein sequence ID" value="GAG40162.1"/>
    <property type="molecule type" value="Genomic_DNA"/>
</dbReference>
<accession>X0XY93</accession>
<protein>
    <recommendedName>
        <fullName evidence="1">Schlafen AlbA-2 domain-containing protein</fullName>
    </recommendedName>
</protein>
<dbReference type="AlphaFoldDB" id="X0XY93"/>